<evidence type="ECO:0000313" key="3">
    <source>
        <dbReference type="Proteomes" id="UP000031631"/>
    </source>
</evidence>
<dbReference type="KEGG" id="tbn:TBH_C0486"/>
<dbReference type="RefSeq" id="WP_144375150.1">
    <property type="nucleotide sequence ID" value="NZ_AP012273.1"/>
</dbReference>
<dbReference type="OrthoDB" id="5720638at2"/>
<gene>
    <name evidence="2" type="ORF">TBH_C0486</name>
</gene>
<protein>
    <submittedName>
        <fullName evidence="2">Uncharacterized protein</fullName>
    </submittedName>
</protein>
<evidence type="ECO:0000313" key="2">
    <source>
        <dbReference type="EMBL" id="BAO43431.1"/>
    </source>
</evidence>
<accession>A0A7U6JGE6</accession>
<proteinExistence type="predicted"/>
<feature type="signal peptide" evidence="1">
    <location>
        <begin position="1"/>
        <end position="25"/>
    </location>
</feature>
<evidence type="ECO:0000256" key="1">
    <source>
        <dbReference type="SAM" id="SignalP"/>
    </source>
</evidence>
<dbReference type="Proteomes" id="UP000031631">
    <property type="component" value="Chromosome"/>
</dbReference>
<name>A0A7U6JGE6_9GAMM</name>
<reference evidence="2 3" key="1">
    <citation type="journal article" date="2014" name="PLoS ONE">
        <title>Physiological and genomic features of a novel sulfur-oxidizing gammaproteobacterium belonging to a previously uncultivated symbiotic lineage isolated from a hydrothermal vent.</title>
        <authorList>
            <person name="Nunoura T."/>
            <person name="Takaki Y."/>
            <person name="Kazama H."/>
            <person name="Kakuta J."/>
            <person name="Shimamura S."/>
            <person name="Makita H."/>
            <person name="Hirai M."/>
            <person name="Miyazaki M."/>
            <person name="Takai K."/>
        </authorList>
    </citation>
    <scope>NUCLEOTIDE SEQUENCE [LARGE SCALE GENOMIC DNA]</scope>
    <source>
        <strain evidence="2 3">Hiromi1</strain>
    </source>
</reference>
<organism evidence="2 3">
    <name type="scientific">Thiolapillus brandeum</name>
    <dbReference type="NCBI Taxonomy" id="1076588"/>
    <lineage>
        <taxon>Bacteria</taxon>
        <taxon>Pseudomonadati</taxon>
        <taxon>Pseudomonadota</taxon>
        <taxon>Gammaproteobacteria</taxon>
        <taxon>Chromatiales</taxon>
        <taxon>Sedimenticolaceae</taxon>
        <taxon>Thiolapillus</taxon>
    </lineage>
</organism>
<feature type="chain" id="PRO_5031054113" evidence="1">
    <location>
        <begin position="26"/>
        <end position="294"/>
    </location>
</feature>
<dbReference type="AlphaFoldDB" id="A0A7U6JGE6"/>
<keyword evidence="1" id="KW-0732">Signal</keyword>
<keyword evidence="3" id="KW-1185">Reference proteome</keyword>
<sequence length="294" mass="30537">MNYKLALLGGLSLMGSALLPEYVMATGVTVNGSDCGNLTSLDTTPSQVTMVTDGACGSGGSVDTPSGVVNRTMPNVTEGASVSLDVSPGLTVKLPYTVTIDQQPGLSGATASVSGSTVTYFAPSVGTVTANGTPDSFTYTVTDSSAAPNSVTATVNVSVDQGEINTNGACVGSANIECRTPDLDISSTGGEIRYVTRDAGITHVWTIPPGKRVSYEANIGVRYVTPSSLPITISLSDNYAADSASSSCTISVDREEGYLIWYSESLSYRCLLDPAKTYYFRVSGAKAGTYWLVW</sequence>
<dbReference type="EMBL" id="AP012273">
    <property type="protein sequence ID" value="BAO43431.1"/>
    <property type="molecule type" value="Genomic_DNA"/>
</dbReference>